<keyword evidence="2" id="KW-1185">Reference proteome</keyword>
<organism evidence="1 2">
    <name type="scientific">Citrus x changshan-huyou</name>
    <dbReference type="NCBI Taxonomy" id="2935761"/>
    <lineage>
        <taxon>Eukaryota</taxon>
        <taxon>Viridiplantae</taxon>
        <taxon>Streptophyta</taxon>
        <taxon>Embryophyta</taxon>
        <taxon>Tracheophyta</taxon>
        <taxon>Spermatophyta</taxon>
        <taxon>Magnoliopsida</taxon>
        <taxon>eudicotyledons</taxon>
        <taxon>Gunneridae</taxon>
        <taxon>Pentapetalae</taxon>
        <taxon>rosids</taxon>
        <taxon>malvids</taxon>
        <taxon>Sapindales</taxon>
        <taxon>Rutaceae</taxon>
        <taxon>Aurantioideae</taxon>
        <taxon>Citrus</taxon>
    </lineage>
</organism>
<dbReference type="PANTHER" id="PTHR33103:SF19">
    <property type="entry name" value="OS09G0544700 PROTEIN"/>
    <property type="match status" value="1"/>
</dbReference>
<dbReference type="AlphaFoldDB" id="A0AAP0LXV1"/>
<dbReference type="PANTHER" id="PTHR33103">
    <property type="entry name" value="OS01G0153900 PROTEIN"/>
    <property type="match status" value="1"/>
</dbReference>
<evidence type="ECO:0000313" key="1">
    <source>
        <dbReference type="EMBL" id="KAK9186924.1"/>
    </source>
</evidence>
<dbReference type="InterPro" id="IPR007750">
    <property type="entry name" value="DUF674"/>
</dbReference>
<comment type="caution">
    <text evidence="1">The sequence shown here is derived from an EMBL/GenBank/DDBJ whole genome shotgun (WGS) entry which is preliminary data.</text>
</comment>
<sequence>MAMATTTTSNTETTKVKLKLMIDKRSNKVLFVEVEKDFVDILFNVLYMLLGSVARLVTDAGLGGCTGNLLKLVHDLYLWRESCTTVLFIHPRLLNASMQTNKALTTVFIPDEENVFRLKMI</sequence>
<proteinExistence type="predicted"/>
<name>A0AAP0LXV1_9ROSI</name>
<gene>
    <name evidence="1" type="ORF">WN944_018313</name>
</gene>
<dbReference type="Proteomes" id="UP001428341">
    <property type="component" value="Unassembled WGS sequence"/>
</dbReference>
<evidence type="ECO:0000313" key="2">
    <source>
        <dbReference type="Proteomes" id="UP001428341"/>
    </source>
</evidence>
<dbReference type="Pfam" id="PF05056">
    <property type="entry name" value="DUF674"/>
    <property type="match status" value="1"/>
</dbReference>
<accession>A0AAP0LXV1</accession>
<dbReference type="EMBL" id="JBCGBO010000007">
    <property type="protein sequence ID" value="KAK9186924.1"/>
    <property type="molecule type" value="Genomic_DNA"/>
</dbReference>
<protein>
    <submittedName>
        <fullName evidence="1">Uncharacterized protein</fullName>
    </submittedName>
</protein>
<reference evidence="1 2" key="1">
    <citation type="submission" date="2024-05" db="EMBL/GenBank/DDBJ databases">
        <title>Haplotype-resolved chromosome-level genome assembly of Huyou (Citrus changshanensis).</title>
        <authorList>
            <person name="Miao C."/>
            <person name="Chen W."/>
            <person name="Wu Y."/>
            <person name="Wang L."/>
            <person name="Zhao S."/>
            <person name="Grierson D."/>
            <person name="Xu C."/>
            <person name="Chen K."/>
        </authorList>
    </citation>
    <scope>NUCLEOTIDE SEQUENCE [LARGE SCALE GENOMIC DNA]</scope>
    <source>
        <strain evidence="1">01-14</strain>
        <tissue evidence="1">Leaf</tissue>
    </source>
</reference>